<reference evidence="5" key="1">
    <citation type="submission" date="2017-09" db="EMBL/GenBank/DDBJ databases">
        <title>Depth-based differentiation of microbial function through sediment-hosted aquifers and enrichment of novel symbionts in the deep terrestrial subsurface.</title>
        <authorList>
            <person name="Probst A.J."/>
            <person name="Ladd B."/>
            <person name="Jarett J.K."/>
            <person name="Geller-Mcgrath D.E."/>
            <person name="Sieber C.M.K."/>
            <person name="Emerson J.B."/>
            <person name="Anantharaman K."/>
            <person name="Thomas B.C."/>
            <person name="Malmstrom R."/>
            <person name="Stieglmeier M."/>
            <person name="Klingl A."/>
            <person name="Woyke T."/>
            <person name="Ryan C.M."/>
            <person name="Banfield J.F."/>
        </authorList>
    </citation>
    <scope>NUCLEOTIDE SEQUENCE [LARGE SCALE GENOMIC DNA]</scope>
</reference>
<dbReference type="AlphaFoldDB" id="A0A2M8DQE0"/>
<name>A0A2M8DQE0_9BACT</name>
<dbReference type="Gene3D" id="3.60.21.10">
    <property type="match status" value="1"/>
</dbReference>
<dbReference type="EC" id="3.1.4.-" evidence="2"/>
<dbReference type="InterPro" id="IPR029052">
    <property type="entry name" value="Metallo-depent_PP-like"/>
</dbReference>
<evidence type="ECO:0000259" key="3">
    <source>
        <dbReference type="Pfam" id="PF12850"/>
    </source>
</evidence>
<dbReference type="InterPro" id="IPR000979">
    <property type="entry name" value="Phosphodiesterase_MJ0936/Vps29"/>
</dbReference>
<feature type="domain" description="Calcineurin-like phosphoesterase" evidence="3">
    <location>
        <begin position="1"/>
        <end position="155"/>
    </location>
</feature>
<dbReference type="PANTHER" id="PTHR43165:SF1">
    <property type="entry name" value="PHOSPHODIESTERASE MJ0936"/>
    <property type="match status" value="1"/>
</dbReference>
<organism evidence="4 5">
    <name type="scientific">Candidatus Komeilibacteria bacterium CG_4_9_14_0_8_um_filter_36_9</name>
    <dbReference type="NCBI Taxonomy" id="1974473"/>
    <lineage>
        <taxon>Bacteria</taxon>
        <taxon>Candidatus Komeiliibacteriota</taxon>
    </lineage>
</organism>
<dbReference type="NCBIfam" id="TIGR00040">
    <property type="entry name" value="yfcE"/>
    <property type="match status" value="1"/>
</dbReference>
<dbReference type="EMBL" id="PFSY01000184">
    <property type="protein sequence ID" value="PJC01234.1"/>
    <property type="molecule type" value="Genomic_DNA"/>
</dbReference>
<evidence type="ECO:0000313" key="5">
    <source>
        <dbReference type="Proteomes" id="UP000230136"/>
    </source>
</evidence>
<dbReference type="InterPro" id="IPR053193">
    <property type="entry name" value="MetalloPDE_YfcE-like"/>
</dbReference>
<evidence type="ECO:0000313" key="4">
    <source>
        <dbReference type="EMBL" id="PJC01234.1"/>
    </source>
</evidence>
<sequence>MKVAIISDIHDNITNLNKALVYFQGNGITKLICCGDMGSEETLAYLSKEFIGEIWAVLGNMDWDQVEYKDIKDKYKNVKLFANGGKFTIENNTILIVHEPKRYFPYLDDPEITHIFYGHTHKPWTENKKNKIILCPGNVTNQIYPPSFAIWETETNKFDLIQLNQLI</sequence>
<evidence type="ECO:0000256" key="1">
    <source>
        <dbReference type="ARBA" id="ARBA00008950"/>
    </source>
</evidence>
<comment type="cofactor">
    <cofactor evidence="2">
        <name>a divalent metal cation</name>
        <dbReference type="ChEBI" id="CHEBI:60240"/>
    </cofactor>
</comment>
<comment type="caution">
    <text evidence="4">The sequence shown here is derived from an EMBL/GenBank/DDBJ whole genome shotgun (WGS) entry which is preliminary data.</text>
</comment>
<proteinExistence type="inferred from homology"/>
<dbReference type="InterPro" id="IPR024654">
    <property type="entry name" value="Calcineurin-like_PHP_lpxH"/>
</dbReference>
<dbReference type="SUPFAM" id="SSF56300">
    <property type="entry name" value="Metallo-dependent phosphatases"/>
    <property type="match status" value="1"/>
</dbReference>
<dbReference type="Pfam" id="PF12850">
    <property type="entry name" value="Metallophos_2"/>
    <property type="match status" value="1"/>
</dbReference>
<dbReference type="PANTHER" id="PTHR43165">
    <property type="entry name" value="METALLOPHOSPHOESTERASE"/>
    <property type="match status" value="1"/>
</dbReference>
<keyword evidence="2" id="KW-0479">Metal-binding</keyword>
<protein>
    <recommendedName>
        <fullName evidence="2">Phosphoesterase</fullName>
        <ecNumber evidence="2">3.1.4.-</ecNumber>
    </recommendedName>
</protein>
<dbReference type="Proteomes" id="UP000230136">
    <property type="component" value="Unassembled WGS sequence"/>
</dbReference>
<comment type="similarity">
    <text evidence="1 2">Belongs to the metallophosphoesterase superfamily. YfcE family.</text>
</comment>
<dbReference type="GO" id="GO:0016787">
    <property type="term" value="F:hydrolase activity"/>
    <property type="evidence" value="ECO:0007669"/>
    <property type="project" value="UniProtKB-UniRule"/>
</dbReference>
<dbReference type="GO" id="GO:0046872">
    <property type="term" value="F:metal ion binding"/>
    <property type="evidence" value="ECO:0007669"/>
    <property type="project" value="UniProtKB-KW"/>
</dbReference>
<accession>A0A2M8DQE0</accession>
<evidence type="ECO:0000256" key="2">
    <source>
        <dbReference type="RuleBase" id="RU362039"/>
    </source>
</evidence>
<gene>
    <name evidence="4" type="ORF">CO073_03990</name>
</gene>